<dbReference type="CDD" id="cd02440">
    <property type="entry name" value="AdoMet_MTases"/>
    <property type="match status" value="1"/>
</dbReference>
<dbReference type="Gene3D" id="3.40.50.150">
    <property type="entry name" value="Vaccinia Virus protein VP39"/>
    <property type="match status" value="1"/>
</dbReference>
<dbReference type="Proteomes" id="UP000199657">
    <property type="component" value="Unassembled WGS sequence"/>
</dbReference>
<organism evidence="5 6">
    <name type="scientific">Aquisalimonas asiatica</name>
    <dbReference type="NCBI Taxonomy" id="406100"/>
    <lineage>
        <taxon>Bacteria</taxon>
        <taxon>Pseudomonadati</taxon>
        <taxon>Pseudomonadota</taxon>
        <taxon>Gammaproteobacteria</taxon>
        <taxon>Chromatiales</taxon>
        <taxon>Ectothiorhodospiraceae</taxon>
        <taxon>Aquisalimonas</taxon>
    </lineage>
</organism>
<dbReference type="AlphaFoldDB" id="A0A1H8SW46"/>
<evidence type="ECO:0000256" key="1">
    <source>
        <dbReference type="ARBA" id="ARBA00022603"/>
    </source>
</evidence>
<dbReference type="Pfam" id="PF13649">
    <property type="entry name" value="Methyltransf_25"/>
    <property type="match status" value="1"/>
</dbReference>
<dbReference type="InterPro" id="IPR041698">
    <property type="entry name" value="Methyltransf_25"/>
</dbReference>
<keyword evidence="3" id="KW-0949">S-adenosyl-L-methionine</keyword>
<feature type="domain" description="Methyltransferase" evidence="4">
    <location>
        <begin position="39"/>
        <end position="132"/>
    </location>
</feature>
<dbReference type="InterPro" id="IPR050508">
    <property type="entry name" value="Methyltransf_Superfamily"/>
</dbReference>
<protein>
    <submittedName>
        <fullName evidence="5">Methyltransferase domain-containing protein</fullName>
    </submittedName>
</protein>
<dbReference type="EMBL" id="FOEG01000003">
    <property type="protein sequence ID" value="SEO82980.1"/>
    <property type="molecule type" value="Genomic_DNA"/>
</dbReference>
<dbReference type="GO" id="GO:0008168">
    <property type="term" value="F:methyltransferase activity"/>
    <property type="evidence" value="ECO:0007669"/>
    <property type="project" value="UniProtKB-KW"/>
</dbReference>
<gene>
    <name evidence="5" type="ORF">SAMN04488052_103245</name>
</gene>
<dbReference type="PANTHER" id="PTHR42912:SF93">
    <property type="entry name" value="N6-ADENOSINE-METHYLTRANSFERASE TMT1A"/>
    <property type="match status" value="1"/>
</dbReference>
<evidence type="ECO:0000259" key="4">
    <source>
        <dbReference type="Pfam" id="PF13649"/>
    </source>
</evidence>
<evidence type="ECO:0000313" key="6">
    <source>
        <dbReference type="Proteomes" id="UP000199657"/>
    </source>
</evidence>
<evidence type="ECO:0000256" key="2">
    <source>
        <dbReference type="ARBA" id="ARBA00022679"/>
    </source>
</evidence>
<sequence>MSTRYRRIAPLYDLVDLPFEWLRYRRLRRELCTGLCGHVLEAGVGTGQNLAFYPQGCTVTAVDLSPAMLVRAEQRARRAPVPVELVAGDLGDTGFAGDAFDAVVGSFVLLVMPPEQRVRVLREMARVCRPDGEIRLLEYTGSRRPWRRALTRLWQPWARWAFGADLTMDLDPILACAPLTVLSDRYLVSDTIRLVTLRPR</sequence>
<evidence type="ECO:0000313" key="5">
    <source>
        <dbReference type="EMBL" id="SEO82980.1"/>
    </source>
</evidence>
<dbReference type="STRING" id="406100.SAMN04488052_103245"/>
<dbReference type="InterPro" id="IPR023576">
    <property type="entry name" value="UbiE/COQ5_MeTrFase_CS"/>
</dbReference>
<keyword evidence="1 5" id="KW-0489">Methyltransferase</keyword>
<dbReference type="InterPro" id="IPR029063">
    <property type="entry name" value="SAM-dependent_MTases_sf"/>
</dbReference>
<keyword evidence="6" id="KW-1185">Reference proteome</keyword>
<dbReference type="PROSITE" id="PS01184">
    <property type="entry name" value="UBIE_2"/>
    <property type="match status" value="1"/>
</dbReference>
<reference evidence="5 6" key="1">
    <citation type="submission" date="2016-10" db="EMBL/GenBank/DDBJ databases">
        <authorList>
            <person name="de Groot N.N."/>
        </authorList>
    </citation>
    <scope>NUCLEOTIDE SEQUENCE [LARGE SCALE GENOMIC DNA]</scope>
    <source>
        <strain evidence="5 6">CGMCC 1.6291</strain>
    </source>
</reference>
<dbReference type="RefSeq" id="WP_171909875.1">
    <property type="nucleotide sequence ID" value="NZ_FOEG01000003.1"/>
</dbReference>
<dbReference type="GO" id="GO:0032259">
    <property type="term" value="P:methylation"/>
    <property type="evidence" value="ECO:0007669"/>
    <property type="project" value="UniProtKB-KW"/>
</dbReference>
<evidence type="ECO:0000256" key="3">
    <source>
        <dbReference type="ARBA" id="ARBA00022691"/>
    </source>
</evidence>
<dbReference type="PANTHER" id="PTHR42912">
    <property type="entry name" value="METHYLTRANSFERASE"/>
    <property type="match status" value="1"/>
</dbReference>
<proteinExistence type="predicted"/>
<keyword evidence="2 5" id="KW-0808">Transferase</keyword>
<name>A0A1H8SW46_9GAMM</name>
<dbReference type="SUPFAM" id="SSF53335">
    <property type="entry name" value="S-adenosyl-L-methionine-dependent methyltransferases"/>
    <property type="match status" value="1"/>
</dbReference>
<accession>A0A1H8SW46</accession>